<dbReference type="InterPro" id="IPR004843">
    <property type="entry name" value="Calcineurin-like_PHP"/>
</dbReference>
<keyword evidence="5" id="KW-0378">Hydrolase</keyword>
<dbReference type="AlphaFoldDB" id="A0AAD9Q4Y6"/>
<keyword evidence="10" id="KW-1185">Reference proteome</keyword>
<dbReference type="EMBL" id="JARQWQ010000067">
    <property type="protein sequence ID" value="KAK2554819.1"/>
    <property type="molecule type" value="Genomic_DNA"/>
</dbReference>
<gene>
    <name evidence="9" type="ORF">P5673_023791</name>
</gene>
<comment type="catalytic activity">
    <reaction evidence="1">
        <text>a phosphate monoester + H2O = an alcohol + phosphate</text>
        <dbReference type="Rhea" id="RHEA:15017"/>
        <dbReference type="ChEBI" id="CHEBI:15377"/>
        <dbReference type="ChEBI" id="CHEBI:30879"/>
        <dbReference type="ChEBI" id="CHEBI:43474"/>
        <dbReference type="ChEBI" id="CHEBI:67140"/>
        <dbReference type="EC" id="3.1.3.2"/>
    </reaction>
</comment>
<accession>A0AAD9Q4Y6</accession>
<evidence type="ECO:0000256" key="1">
    <source>
        <dbReference type="ARBA" id="ARBA00000032"/>
    </source>
</evidence>
<evidence type="ECO:0000256" key="7">
    <source>
        <dbReference type="ARBA" id="ARBA00031589"/>
    </source>
</evidence>
<dbReference type="GO" id="GO:0003993">
    <property type="term" value="F:acid phosphatase activity"/>
    <property type="evidence" value="ECO:0007669"/>
    <property type="project" value="UniProtKB-EC"/>
</dbReference>
<evidence type="ECO:0000256" key="3">
    <source>
        <dbReference type="ARBA" id="ARBA00015822"/>
    </source>
</evidence>
<dbReference type="Pfam" id="PF00149">
    <property type="entry name" value="Metallophos"/>
    <property type="match status" value="1"/>
</dbReference>
<dbReference type="InterPro" id="IPR051558">
    <property type="entry name" value="Metallophosphoesterase_PAP"/>
</dbReference>
<evidence type="ECO:0000313" key="10">
    <source>
        <dbReference type="Proteomes" id="UP001249851"/>
    </source>
</evidence>
<keyword evidence="4" id="KW-0732">Signal</keyword>
<dbReference type="InterPro" id="IPR029052">
    <property type="entry name" value="Metallo-depent_PP-like"/>
</dbReference>
<dbReference type="Gene3D" id="3.60.21.10">
    <property type="match status" value="1"/>
</dbReference>
<evidence type="ECO:0000256" key="2">
    <source>
        <dbReference type="ARBA" id="ARBA00012646"/>
    </source>
</evidence>
<dbReference type="InterPro" id="IPR024927">
    <property type="entry name" value="Acid_PPase"/>
</dbReference>
<organism evidence="9 10">
    <name type="scientific">Acropora cervicornis</name>
    <name type="common">Staghorn coral</name>
    <dbReference type="NCBI Taxonomy" id="6130"/>
    <lineage>
        <taxon>Eukaryota</taxon>
        <taxon>Metazoa</taxon>
        <taxon>Cnidaria</taxon>
        <taxon>Anthozoa</taxon>
        <taxon>Hexacorallia</taxon>
        <taxon>Scleractinia</taxon>
        <taxon>Astrocoeniina</taxon>
        <taxon>Acroporidae</taxon>
        <taxon>Acropora</taxon>
    </lineage>
</organism>
<protein>
    <recommendedName>
        <fullName evidence="3">Tartrate-resistant acid phosphatase type 5</fullName>
        <ecNumber evidence="2">3.1.3.2</ecNumber>
    </recommendedName>
    <alternativeName>
        <fullName evidence="7">Tartrate-resistant acid ATPase</fullName>
    </alternativeName>
    <alternativeName>
        <fullName evidence="6">Type 5 acid phosphatase</fullName>
    </alternativeName>
</protein>
<dbReference type="PANTHER" id="PTHR10161:SF14">
    <property type="entry name" value="TARTRATE-RESISTANT ACID PHOSPHATASE TYPE 5"/>
    <property type="match status" value="1"/>
</dbReference>
<evidence type="ECO:0000313" key="9">
    <source>
        <dbReference type="EMBL" id="KAK2554819.1"/>
    </source>
</evidence>
<sequence length="380" mass="42999">MHVSLVLSEYDELLIVGDGINCGCAPSKHTCKTGSRQSWTAVAAQHAITDTCRRRVDLTCSLVGSTDGTRLAFAAIGDFGGVPQPPYFTYTQRKIARVLGKYAFMKDIKFIIGLGDNFYYEGVKSVDDHRFTSTFEHVYTAAPLQRATWYMIAGNHDHASNVSAQIAYTKRSKRWHFPHFYYTKVLKLPGSYKTIQLVMIDTTILCCKHQKKSNTLPEEEKQLKWIRNTLRDSTADYLIVAGHHPVVSAGIHGNTPYLLSNLKPLMEEYDVTAYISGHDHNLQHIKEDDSNLHYFISGNGNFYNSYIFHKRALSSSLKFFHGDCGAFTLFEATREFLKVSLIDDAGNELYNIKLKPRTAIQSMDDEENAILDEFFTSQST</sequence>
<dbReference type="EC" id="3.1.3.2" evidence="2"/>
<proteinExistence type="predicted"/>
<evidence type="ECO:0000259" key="8">
    <source>
        <dbReference type="Pfam" id="PF00149"/>
    </source>
</evidence>
<feature type="domain" description="Calcineurin-like phosphoesterase" evidence="8">
    <location>
        <begin position="73"/>
        <end position="281"/>
    </location>
</feature>
<dbReference type="PANTHER" id="PTHR10161">
    <property type="entry name" value="TARTRATE-RESISTANT ACID PHOSPHATASE TYPE 5"/>
    <property type="match status" value="1"/>
</dbReference>
<reference evidence="9" key="2">
    <citation type="journal article" date="2023" name="Science">
        <title>Genomic signatures of disease resistance in endangered staghorn corals.</title>
        <authorList>
            <person name="Vollmer S.V."/>
            <person name="Selwyn J.D."/>
            <person name="Despard B.A."/>
            <person name="Roesel C.L."/>
        </authorList>
    </citation>
    <scope>NUCLEOTIDE SEQUENCE</scope>
    <source>
        <strain evidence="9">K2</strain>
    </source>
</reference>
<dbReference type="Proteomes" id="UP001249851">
    <property type="component" value="Unassembled WGS sequence"/>
</dbReference>
<name>A0AAD9Q4Y6_ACRCE</name>
<reference evidence="9" key="1">
    <citation type="journal article" date="2023" name="G3 (Bethesda)">
        <title>Whole genome assembly and annotation of the endangered Caribbean coral Acropora cervicornis.</title>
        <authorList>
            <person name="Selwyn J.D."/>
            <person name="Vollmer S.V."/>
        </authorList>
    </citation>
    <scope>NUCLEOTIDE SEQUENCE</scope>
    <source>
        <strain evidence="9">K2</strain>
    </source>
</reference>
<evidence type="ECO:0000256" key="5">
    <source>
        <dbReference type="ARBA" id="ARBA00022801"/>
    </source>
</evidence>
<dbReference type="CDD" id="cd07378">
    <property type="entry name" value="MPP_ACP5"/>
    <property type="match status" value="1"/>
</dbReference>
<evidence type="ECO:0000256" key="4">
    <source>
        <dbReference type="ARBA" id="ARBA00022729"/>
    </source>
</evidence>
<evidence type="ECO:0000256" key="6">
    <source>
        <dbReference type="ARBA" id="ARBA00029999"/>
    </source>
</evidence>
<dbReference type="SUPFAM" id="SSF56300">
    <property type="entry name" value="Metallo-dependent phosphatases"/>
    <property type="match status" value="1"/>
</dbReference>
<comment type="caution">
    <text evidence="9">The sequence shown here is derived from an EMBL/GenBank/DDBJ whole genome shotgun (WGS) entry which is preliminary data.</text>
</comment>